<keyword evidence="3" id="KW-1185">Reference proteome</keyword>
<dbReference type="Proteomes" id="UP000593802">
    <property type="component" value="Chromosome"/>
</dbReference>
<organism evidence="2 3">
    <name type="scientific">Effusibacillus dendaii</name>
    <dbReference type="NCBI Taxonomy" id="2743772"/>
    <lineage>
        <taxon>Bacteria</taxon>
        <taxon>Bacillati</taxon>
        <taxon>Bacillota</taxon>
        <taxon>Bacilli</taxon>
        <taxon>Bacillales</taxon>
        <taxon>Alicyclobacillaceae</taxon>
        <taxon>Effusibacillus</taxon>
    </lineage>
</organism>
<protein>
    <submittedName>
        <fullName evidence="2">Uncharacterized protein</fullName>
    </submittedName>
</protein>
<accession>A0A7I8D8L1</accession>
<reference evidence="2 3" key="1">
    <citation type="submission" date="2020-08" db="EMBL/GenBank/DDBJ databases">
        <title>Complete Genome Sequence of Effusibacillus dendaii Strain skT53, Isolated from Farmland soil.</title>
        <authorList>
            <person name="Konishi T."/>
            <person name="Kawasaki H."/>
        </authorList>
    </citation>
    <scope>NUCLEOTIDE SEQUENCE [LARGE SCALE GENOMIC DNA]</scope>
    <source>
        <strain evidence="3">skT53</strain>
    </source>
</reference>
<feature type="coiled-coil region" evidence="1">
    <location>
        <begin position="70"/>
        <end position="97"/>
    </location>
</feature>
<name>A0A7I8D8L1_9BACL</name>
<evidence type="ECO:0000313" key="2">
    <source>
        <dbReference type="EMBL" id="BCJ86464.1"/>
    </source>
</evidence>
<dbReference type="KEGG" id="eff:skT53_14490"/>
<proteinExistence type="predicted"/>
<evidence type="ECO:0000313" key="3">
    <source>
        <dbReference type="Proteomes" id="UP000593802"/>
    </source>
</evidence>
<keyword evidence="1" id="KW-0175">Coiled coil</keyword>
<gene>
    <name evidence="2" type="ORF">skT53_14490</name>
</gene>
<feature type="coiled-coil region" evidence="1">
    <location>
        <begin position="5"/>
        <end position="43"/>
    </location>
</feature>
<dbReference type="AlphaFoldDB" id="A0A7I8D8L1"/>
<evidence type="ECO:0000256" key="1">
    <source>
        <dbReference type="SAM" id="Coils"/>
    </source>
</evidence>
<dbReference type="EMBL" id="AP023366">
    <property type="protein sequence ID" value="BCJ86464.1"/>
    <property type="molecule type" value="Genomic_DNA"/>
</dbReference>
<sequence length="115" mass="13652">MNLDITTKREELEKWTRELDSELNQLEDELDAANKEIAKLRLRQTVLGDAIDFSKIQQRHFIVPKLEEEYRNIGSLVEQKEKQVDEARNNLNQLQQYTQTLTDVINTILEQQLKR</sequence>